<dbReference type="InterPro" id="IPR010301">
    <property type="entry name" value="RRP1"/>
</dbReference>
<evidence type="ECO:0000256" key="2">
    <source>
        <dbReference type="ARBA" id="ARBA00006374"/>
    </source>
</evidence>
<dbReference type="PANTHER" id="PTHR13026">
    <property type="entry name" value="NNP-1 PROTEIN NOVEL NUCLEAR PROTEIN 1 NOP52"/>
    <property type="match status" value="1"/>
</dbReference>
<name>A0ABD3P8V8_9STRA</name>
<gene>
    <name evidence="6" type="ORF">ACHAW5_000060</name>
</gene>
<feature type="compositionally biased region" description="Polar residues" evidence="5">
    <location>
        <begin position="31"/>
        <end position="41"/>
    </location>
</feature>
<feature type="compositionally biased region" description="Acidic residues" evidence="5">
    <location>
        <begin position="263"/>
        <end position="273"/>
    </location>
</feature>
<feature type="compositionally biased region" description="Basic and acidic residues" evidence="5">
    <location>
        <begin position="791"/>
        <end position="806"/>
    </location>
</feature>
<proteinExistence type="inferred from homology"/>
<keyword evidence="4" id="KW-0539">Nucleus</keyword>
<protein>
    <submittedName>
        <fullName evidence="6">Uncharacterized protein</fullName>
    </submittedName>
</protein>
<feature type="compositionally biased region" description="Acidic residues" evidence="5">
    <location>
        <begin position="281"/>
        <end position="292"/>
    </location>
</feature>
<evidence type="ECO:0000256" key="3">
    <source>
        <dbReference type="ARBA" id="ARBA00022552"/>
    </source>
</evidence>
<keyword evidence="3" id="KW-0698">rRNA processing</keyword>
<dbReference type="GO" id="GO:0006364">
    <property type="term" value="P:rRNA processing"/>
    <property type="evidence" value="ECO:0007669"/>
    <property type="project" value="UniProtKB-KW"/>
</dbReference>
<sequence>MDSADKQKQQRAQSKKGPSLSKRQRRAAGPNPSNTWQQQPRIKSAGARARAYISYAGLADDDGDARRGRETPASPPGGEKRGKPSSAAPAVDESDDRGGGGGKPPPSSLRNSIDPHLDLDSPEIRFGRLLGGTDQRSRHAAVKMLRAYLSSRSDFANGGVGLSELDLLKLWKGLWYTLYMADKAPVQDKLSKILAELMWSVAGTEEEDEYAGEVYMQMQEECGDQGVGCDNDECDADGCDGDGVSVDADGDTMEIIEMNSNSSEDDDEEESEYSENQMNGGEDDDDEEEVEVEQQRIRDMNEKHCRGAHLVSLYISTFLCTVRREWGNVDKHRVDKFYTAVRYMISEAYKYMSKRNWNVGIIQLFNDAIFNEGLSAETQGLTNGLRYHLIDICIDELAKVNRNAELPLTEATFLDCLEPFFGLAKMAVDKNVQKRVMQNVLLKFLNEYSFVSAAAALTEDEEAEGDDAEKEKASLIFNQVHVGTVSNFIFSIASDSDTDERYRKSLYEMHKAYARQIRLAGRDVDIDVHDSEDDEEETTNEGYDLCNLEEEMQDDFPEKEASDEKNTAAGEVSVSHVKGDSESTDSPSEKKNSRKKKKKAEKDKSKEEDETAASKTIKANDEMYPDVTAPVTKSTSKKKKKKKKKHRDNDGAMDVVTGVPETNKVDKTEDLIADPSLTPESKSAKKKRKLQQGIEPTIENIPTDLITTHVETPAVNSSKKKKKQKSSPPSVDPRSMHSPDQVVINQNASFEEFGSGDENDASFSPSKRVSFGKVNHSKSHKASMKAIQTLDKGRWDTATRTPDKGILRPKIGIMSSVKKGQSKKPPLGTLSSSKKQGKRG</sequence>
<feature type="region of interest" description="Disordered" evidence="5">
    <location>
        <begin position="259"/>
        <end position="294"/>
    </location>
</feature>
<feature type="compositionally biased region" description="Basic and acidic residues" evidence="5">
    <location>
        <begin position="556"/>
        <end position="566"/>
    </location>
</feature>
<dbReference type="EMBL" id="JALLAZ020000927">
    <property type="protein sequence ID" value="KAL3784498.1"/>
    <property type="molecule type" value="Genomic_DNA"/>
</dbReference>
<organism evidence="6 7">
    <name type="scientific">Stephanodiscus triporus</name>
    <dbReference type="NCBI Taxonomy" id="2934178"/>
    <lineage>
        <taxon>Eukaryota</taxon>
        <taxon>Sar</taxon>
        <taxon>Stramenopiles</taxon>
        <taxon>Ochrophyta</taxon>
        <taxon>Bacillariophyta</taxon>
        <taxon>Coscinodiscophyceae</taxon>
        <taxon>Thalassiosirophycidae</taxon>
        <taxon>Stephanodiscales</taxon>
        <taxon>Stephanodiscaceae</taxon>
        <taxon>Stephanodiscus</taxon>
    </lineage>
</organism>
<reference evidence="6 7" key="1">
    <citation type="submission" date="2024-10" db="EMBL/GenBank/DDBJ databases">
        <title>Updated reference genomes for cyclostephanoid diatoms.</title>
        <authorList>
            <person name="Roberts W.R."/>
            <person name="Alverson A.J."/>
        </authorList>
    </citation>
    <scope>NUCLEOTIDE SEQUENCE [LARGE SCALE GENOMIC DNA]</scope>
    <source>
        <strain evidence="6 7">AJA276-08</strain>
    </source>
</reference>
<accession>A0ABD3P8V8</accession>
<evidence type="ECO:0000256" key="5">
    <source>
        <dbReference type="SAM" id="MobiDB-lite"/>
    </source>
</evidence>
<feature type="region of interest" description="Disordered" evidence="5">
    <location>
        <begin position="526"/>
        <end position="840"/>
    </location>
</feature>
<dbReference type="GO" id="GO:0005634">
    <property type="term" value="C:nucleus"/>
    <property type="evidence" value="ECO:0007669"/>
    <property type="project" value="UniProtKB-SubCell"/>
</dbReference>
<dbReference type="Pfam" id="PF05997">
    <property type="entry name" value="Nop52"/>
    <property type="match status" value="2"/>
</dbReference>
<comment type="caution">
    <text evidence="6">The sequence shown here is derived from an EMBL/GenBank/DDBJ whole genome shotgun (WGS) entry which is preliminary data.</text>
</comment>
<evidence type="ECO:0000313" key="7">
    <source>
        <dbReference type="Proteomes" id="UP001530315"/>
    </source>
</evidence>
<keyword evidence="7" id="KW-1185">Reference proteome</keyword>
<feature type="compositionally biased region" description="Acidic residues" evidence="5">
    <location>
        <begin position="530"/>
        <end position="539"/>
    </location>
</feature>
<evidence type="ECO:0000313" key="6">
    <source>
        <dbReference type="EMBL" id="KAL3784498.1"/>
    </source>
</evidence>
<feature type="compositionally biased region" description="Polar residues" evidence="5">
    <location>
        <begin position="705"/>
        <end position="716"/>
    </location>
</feature>
<comment type="subcellular location">
    <subcellularLocation>
        <location evidence="1">Nucleus</location>
    </subcellularLocation>
</comment>
<evidence type="ECO:0000256" key="4">
    <source>
        <dbReference type="ARBA" id="ARBA00023242"/>
    </source>
</evidence>
<dbReference type="Proteomes" id="UP001530315">
    <property type="component" value="Unassembled WGS sequence"/>
</dbReference>
<dbReference type="PANTHER" id="PTHR13026:SF0">
    <property type="entry name" value="RIBOSOMAL RNA PROCESSING 1B"/>
    <property type="match status" value="1"/>
</dbReference>
<feature type="compositionally biased region" description="Basic residues" evidence="5">
    <location>
        <begin position="635"/>
        <end position="646"/>
    </location>
</feature>
<feature type="region of interest" description="Disordered" evidence="5">
    <location>
        <begin position="1"/>
        <end position="117"/>
    </location>
</feature>
<dbReference type="AlphaFoldDB" id="A0ABD3P8V8"/>
<evidence type="ECO:0000256" key="1">
    <source>
        <dbReference type="ARBA" id="ARBA00004123"/>
    </source>
</evidence>
<feature type="compositionally biased region" description="Basic and acidic residues" evidence="5">
    <location>
        <begin position="577"/>
        <end position="591"/>
    </location>
</feature>
<comment type="similarity">
    <text evidence="2">Belongs to the RRP1 family.</text>
</comment>